<sequence length="179" mass="20917">MKPFEDILEFVARSHLKKALTDKHKAYKSHIERFWNGARYVEEDRVIHSSARIKEDGKDKDIEVVITIVDIRRVLDLKDEDGDPVGISKRLFKGLWFRMGYTGFVNDNYYNKQNLSFPYKFLAHSVIHAMGHRKGGYDVSVDYIMCMVTALILNRPYHISQLIFEHMKANAAGENFLQY</sequence>
<dbReference type="EMBL" id="MNCJ02000317">
    <property type="protein sequence ID" value="KAF5818544.1"/>
    <property type="molecule type" value="Genomic_DNA"/>
</dbReference>
<protein>
    <submittedName>
        <fullName evidence="1">Uncharacterized protein</fullName>
    </submittedName>
</protein>
<dbReference type="Gramene" id="mRNA:HanXRQr2_Chr02g0066541">
    <property type="protein sequence ID" value="CDS:HanXRQr2_Chr02g0066541.1"/>
    <property type="gene ID" value="HanXRQr2_Chr02g0066541"/>
</dbReference>
<evidence type="ECO:0000313" key="1">
    <source>
        <dbReference type="EMBL" id="KAF5818544.1"/>
    </source>
</evidence>
<reference evidence="1" key="1">
    <citation type="journal article" date="2017" name="Nature">
        <title>The sunflower genome provides insights into oil metabolism, flowering and Asterid evolution.</title>
        <authorList>
            <person name="Badouin H."/>
            <person name="Gouzy J."/>
            <person name="Grassa C.J."/>
            <person name="Murat F."/>
            <person name="Staton S.E."/>
            <person name="Cottret L."/>
            <person name="Lelandais-Briere C."/>
            <person name="Owens G.L."/>
            <person name="Carrere S."/>
            <person name="Mayjonade B."/>
            <person name="Legrand L."/>
            <person name="Gill N."/>
            <person name="Kane N.C."/>
            <person name="Bowers J.E."/>
            <person name="Hubner S."/>
            <person name="Bellec A."/>
            <person name="Berard A."/>
            <person name="Berges H."/>
            <person name="Blanchet N."/>
            <person name="Boniface M.C."/>
            <person name="Brunel D."/>
            <person name="Catrice O."/>
            <person name="Chaidir N."/>
            <person name="Claudel C."/>
            <person name="Donnadieu C."/>
            <person name="Faraut T."/>
            <person name="Fievet G."/>
            <person name="Helmstetter N."/>
            <person name="King M."/>
            <person name="Knapp S.J."/>
            <person name="Lai Z."/>
            <person name="Le Paslier M.C."/>
            <person name="Lippi Y."/>
            <person name="Lorenzon L."/>
            <person name="Mandel J.R."/>
            <person name="Marage G."/>
            <person name="Marchand G."/>
            <person name="Marquand E."/>
            <person name="Bret-Mestries E."/>
            <person name="Morien E."/>
            <person name="Nambeesan S."/>
            <person name="Nguyen T."/>
            <person name="Pegot-Espagnet P."/>
            <person name="Pouilly N."/>
            <person name="Raftis F."/>
            <person name="Sallet E."/>
            <person name="Schiex T."/>
            <person name="Thomas J."/>
            <person name="Vandecasteele C."/>
            <person name="Vares D."/>
            <person name="Vear F."/>
            <person name="Vautrin S."/>
            <person name="Crespi M."/>
            <person name="Mangin B."/>
            <person name="Burke J.M."/>
            <person name="Salse J."/>
            <person name="Munos S."/>
            <person name="Vincourt P."/>
            <person name="Rieseberg L.H."/>
            <person name="Langlade N.B."/>
        </authorList>
    </citation>
    <scope>NUCLEOTIDE SEQUENCE</scope>
    <source>
        <tissue evidence="1">Leaves</tissue>
    </source>
</reference>
<dbReference type="Proteomes" id="UP000215914">
    <property type="component" value="Unassembled WGS sequence"/>
</dbReference>
<evidence type="ECO:0000313" key="2">
    <source>
        <dbReference type="Proteomes" id="UP000215914"/>
    </source>
</evidence>
<keyword evidence="2" id="KW-1185">Reference proteome</keyword>
<gene>
    <name evidence="1" type="ORF">HanXRQr2_Chr02g0066541</name>
</gene>
<reference evidence="1" key="2">
    <citation type="submission" date="2020-06" db="EMBL/GenBank/DDBJ databases">
        <title>Helianthus annuus Genome sequencing and assembly Release 2.</title>
        <authorList>
            <person name="Gouzy J."/>
            <person name="Langlade N."/>
            <person name="Munos S."/>
        </authorList>
    </citation>
    <scope>NUCLEOTIDE SEQUENCE</scope>
    <source>
        <tissue evidence="1">Leaves</tissue>
    </source>
</reference>
<organism evidence="1 2">
    <name type="scientific">Helianthus annuus</name>
    <name type="common">Common sunflower</name>
    <dbReference type="NCBI Taxonomy" id="4232"/>
    <lineage>
        <taxon>Eukaryota</taxon>
        <taxon>Viridiplantae</taxon>
        <taxon>Streptophyta</taxon>
        <taxon>Embryophyta</taxon>
        <taxon>Tracheophyta</taxon>
        <taxon>Spermatophyta</taxon>
        <taxon>Magnoliopsida</taxon>
        <taxon>eudicotyledons</taxon>
        <taxon>Gunneridae</taxon>
        <taxon>Pentapetalae</taxon>
        <taxon>asterids</taxon>
        <taxon>campanulids</taxon>
        <taxon>Asterales</taxon>
        <taxon>Asteraceae</taxon>
        <taxon>Asteroideae</taxon>
        <taxon>Heliantheae alliance</taxon>
        <taxon>Heliantheae</taxon>
        <taxon>Helianthus</taxon>
    </lineage>
</organism>
<name>A0A9K3JNX4_HELAN</name>
<dbReference type="AlphaFoldDB" id="A0A9K3JNX4"/>
<comment type="caution">
    <text evidence="1">The sequence shown here is derived from an EMBL/GenBank/DDBJ whole genome shotgun (WGS) entry which is preliminary data.</text>
</comment>
<proteinExistence type="predicted"/>
<accession>A0A9K3JNX4</accession>